<name>A0A1I7N165_9HYPH</name>
<proteinExistence type="predicted"/>
<gene>
    <name evidence="2" type="ORF">SAMN04488557_0988</name>
</gene>
<dbReference type="AlphaFoldDB" id="A0A1I7N165"/>
<dbReference type="Proteomes" id="UP000199423">
    <property type="component" value="Unassembled WGS sequence"/>
</dbReference>
<evidence type="ECO:0000313" key="2">
    <source>
        <dbReference type="EMBL" id="SFV28378.1"/>
    </source>
</evidence>
<organism evidence="2 3">
    <name type="scientific">Hyphomicrobium facile</name>
    <dbReference type="NCBI Taxonomy" id="51670"/>
    <lineage>
        <taxon>Bacteria</taxon>
        <taxon>Pseudomonadati</taxon>
        <taxon>Pseudomonadota</taxon>
        <taxon>Alphaproteobacteria</taxon>
        <taxon>Hyphomicrobiales</taxon>
        <taxon>Hyphomicrobiaceae</taxon>
        <taxon>Hyphomicrobium</taxon>
    </lineage>
</organism>
<dbReference type="RefSeq" id="WP_177228042.1">
    <property type="nucleotide sequence ID" value="NZ_FPCH01000001.1"/>
</dbReference>
<evidence type="ECO:0000256" key="1">
    <source>
        <dbReference type="SAM" id="MobiDB-lite"/>
    </source>
</evidence>
<dbReference type="STRING" id="51670.SAMN04488557_0988"/>
<protein>
    <submittedName>
        <fullName evidence="2">Uncharacterized protein</fullName>
    </submittedName>
</protein>
<feature type="compositionally biased region" description="Basic residues" evidence="1">
    <location>
        <begin position="10"/>
        <end position="20"/>
    </location>
</feature>
<feature type="region of interest" description="Disordered" evidence="1">
    <location>
        <begin position="1"/>
        <end position="24"/>
    </location>
</feature>
<evidence type="ECO:0000313" key="3">
    <source>
        <dbReference type="Proteomes" id="UP000199423"/>
    </source>
</evidence>
<dbReference type="EMBL" id="FPCH01000001">
    <property type="protein sequence ID" value="SFV28378.1"/>
    <property type="molecule type" value="Genomic_DNA"/>
</dbReference>
<keyword evidence="3" id="KW-1185">Reference proteome</keyword>
<sequence length="54" mass="5931">MSKTSLKNVQKQKKKAKRTIPRAPQTRIQGNTTGVRTRLKKLAGQARAKKAASA</sequence>
<accession>A0A1I7N165</accession>
<reference evidence="3" key="1">
    <citation type="submission" date="2016-10" db="EMBL/GenBank/DDBJ databases">
        <authorList>
            <person name="Varghese N."/>
            <person name="Submissions S."/>
        </authorList>
    </citation>
    <scope>NUCLEOTIDE SEQUENCE [LARGE SCALE GENOMIC DNA]</scope>
    <source>
        <strain evidence="3">DSM 1565</strain>
    </source>
</reference>